<evidence type="ECO:0000313" key="3">
    <source>
        <dbReference type="Proteomes" id="UP000740926"/>
    </source>
</evidence>
<evidence type="ECO:0000256" key="1">
    <source>
        <dbReference type="SAM" id="MobiDB-lite"/>
    </source>
</evidence>
<feature type="compositionally biased region" description="Low complexity" evidence="1">
    <location>
        <begin position="252"/>
        <end position="279"/>
    </location>
</feature>
<feature type="compositionally biased region" description="Basic residues" evidence="1">
    <location>
        <begin position="309"/>
        <end position="321"/>
    </location>
</feature>
<proteinExistence type="predicted"/>
<feature type="compositionally biased region" description="Basic residues" evidence="1">
    <location>
        <begin position="237"/>
        <end position="251"/>
    </location>
</feature>
<comment type="caution">
    <text evidence="2">The sequence shown here is derived from an EMBL/GenBank/DDBJ whole genome shotgun (WGS) entry which is preliminary data.</text>
</comment>
<name>A0A9P6YE91_9FUNG</name>
<dbReference type="EMBL" id="JAANIU010005661">
    <property type="protein sequence ID" value="KAG1546229.1"/>
    <property type="molecule type" value="Genomic_DNA"/>
</dbReference>
<dbReference type="AlphaFoldDB" id="A0A9P6YE91"/>
<feature type="region of interest" description="Disordered" evidence="1">
    <location>
        <begin position="219"/>
        <end position="321"/>
    </location>
</feature>
<keyword evidence="3" id="KW-1185">Reference proteome</keyword>
<sequence>MPGQFPWVRRQRMGITIARRAHHQLALPRRYRHRDHVLGNDLAQTPACIEARADDLARFIAHGDVQLHLRIARSECRQHRAGQERLGNGGDGKPQLPGHDGLPAHAGLQRIAQFRQRRADRYQQCLPGIGEADAAGRAQHQGYTERLLQLGDGLADRRTGHAELLGRGGEAATVSHPLEHPQSVEIDGHWLANLNKVISSRHLIATRSAVYRCNAGHTPALPTLQRHRHDPFPNHPDHRRLQRHRRRHRPFPRATRGTPGTGCTPRGSSAGAGRRAAPAGGRGAGACPGRDPARAGGGLRRSRPATLPRNRRHRQQCRRAT</sequence>
<feature type="region of interest" description="Disordered" evidence="1">
    <location>
        <begin position="80"/>
        <end position="102"/>
    </location>
</feature>
<reference evidence="2 3" key="1">
    <citation type="journal article" date="2020" name="Microb. Genom.">
        <title>Genetic diversity of clinical and environmental Mucorales isolates obtained from an investigation of mucormycosis cases among solid organ transplant recipients.</title>
        <authorList>
            <person name="Nguyen M.H."/>
            <person name="Kaul D."/>
            <person name="Muto C."/>
            <person name="Cheng S.J."/>
            <person name="Richter R.A."/>
            <person name="Bruno V.M."/>
            <person name="Liu G."/>
            <person name="Beyhan S."/>
            <person name="Sundermann A.J."/>
            <person name="Mounaud S."/>
            <person name="Pasculle A.W."/>
            <person name="Nierman W.C."/>
            <person name="Driscoll E."/>
            <person name="Cumbie R."/>
            <person name="Clancy C.J."/>
            <person name="Dupont C.L."/>
        </authorList>
    </citation>
    <scope>NUCLEOTIDE SEQUENCE [LARGE SCALE GENOMIC DNA]</scope>
    <source>
        <strain evidence="2 3">GL24</strain>
    </source>
</reference>
<organism evidence="2 3">
    <name type="scientific">Rhizopus delemar</name>
    <dbReference type="NCBI Taxonomy" id="936053"/>
    <lineage>
        <taxon>Eukaryota</taxon>
        <taxon>Fungi</taxon>
        <taxon>Fungi incertae sedis</taxon>
        <taxon>Mucoromycota</taxon>
        <taxon>Mucoromycotina</taxon>
        <taxon>Mucoromycetes</taxon>
        <taxon>Mucorales</taxon>
        <taxon>Mucorineae</taxon>
        <taxon>Rhizopodaceae</taxon>
        <taxon>Rhizopus</taxon>
    </lineage>
</organism>
<evidence type="ECO:0000313" key="2">
    <source>
        <dbReference type="EMBL" id="KAG1546229.1"/>
    </source>
</evidence>
<gene>
    <name evidence="2" type="ORF">G6F50_013660</name>
</gene>
<dbReference type="Proteomes" id="UP000740926">
    <property type="component" value="Unassembled WGS sequence"/>
</dbReference>
<protein>
    <submittedName>
        <fullName evidence="2">Uncharacterized protein</fullName>
    </submittedName>
</protein>
<accession>A0A9P6YE91</accession>